<name>A0ACC6SEY8_9BACI</name>
<organism evidence="1 2">
    <name type="scientific">Robertmurraya yapensis</name>
    <name type="common">ex Hitch et al 2024</name>
    <dbReference type="NCBI Taxonomy" id="3133160"/>
    <lineage>
        <taxon>Bacteria</taxon>
        <taxon>Bacillati</taxon>
        <taxon>Bacillota</taxon>
        <taxon>Bacilli</taxon>
        <taxon>Bacillales</taxon>
        <taxon>Bacillaceae</taxon>
        <taxon>Robertmurraya</taxon>
    </lineage>
</organism>
<sequence length="226" mass="26171">MGTIIPILPCQSIREQVAFYESIGFETVQVYTRPYPYAVVRLKELELHFYGSKKTIPSENPQMCYLKVDDVDKLYEKFTVDLKKNLGKIPRSGIPRISKLKDLADDRRFIITDLGGNTLIVGTPNSQLSDGATFFRTLESKEYAKNFEILYDLIYSKEDGDVANRMLVKFFPLDLTSMDIGEIDLAKILSTLPRRLLPQRRREEMNRIFVSIFKIKRKLKDKVMSI</sequence>
<proteinExistence type="predicted"/>
<dbReference type="Proteomes" id="UP001439875">
    <property type="component" value="Unassembled WGS sequence"/>
</dbReference>
<protein>
    <submittedName>
        <fullName evidence="1">Uncharacterized protein</fullName>
    </submittedName>
</protein>
<evidence type="ECO:0000313" key="2">
    <source>
        <dbReference type="Proteomes" id="UP001439875"/>
    </source>
</evidence>
<reference evidence="1" key="1">
    <citation type="submission" date="2024-03" db="EMBL/GenBank/DDBJ databases">
        <title>Human intestinal bacterial collection.</title>
        <authorList>
            <person name="Pauvert C."/>
            <person name="Hitch T.C.A."/>
            <person name="Clavel T."/>
        </authorList>
    </citation>
    <scope>NUCLEOTIDE SEQUENCE</scope>
    <source>
        <strain evidence="1">CLA-AA-H227</strain>
    </source>
</reference>
<keyword evidence="2" id="KW-1185">Reference proteome</keyword>
<evidence type="ECO:0000313" key="1">
    <source>
        <dbReference type="EMBL" id="MEQ2528383.1"/>
    </source>
</evidence>
<comment type="caution">
    <text evidence="1">The sequence shown here is derived from an EMBL/GenBank/DDBJ whole genome shotgun (WGS) entry which is preliminary data.</text>
</comment>
<accession>A0ACC6SEY8</accession>
<dbReference type="EMBL" id="JBBMEW010000017">
    <property type="protein sequence ID" value="MEQ2528383.1"/>
    <property type="molecule type" value="Genomic_DNA"/>
</dbReference>
<gene>
    <name evidence="1" type="ORF">WMO40_16985</name>
</gene>